<proteinExistence type="predicted"/>
<dbReference type="EMBL" id="LAZR01044130">
    <property type="protein sequence ID" value="KKL05411.1"/>
    <property type="molecule type" value="Genomic_DNA"/>
</dbReference>
<comment type="caution">
    <text evidence="1">The sequence shown here is derived from an EMBL/GenBank/DDBJ whole genome shotgun (WGS) entry which is preliminary data.</text>
</comment>
<sequence length="62" mass="6959">MTGLHVTNDISNDEPSYIKVVDGDNNILVYLHGPMSMYAAGAFIQRQNESGDIHTALEHWRD</sequence>
<protein>
    <submittedName>
        <fullName evidence="1">Uncharacterized protein</fullName>
    </submittedName>
</protein>
<name>A0A0F9CI80_9ZZZZ</name>
<dbReference type="AlphaFoldDB" id="A0A0F9CI80"/>
<accession>A0A0F9CI80</accession>
<gene>
    <name evidence="1" type="ORF">LCGC14_2606340</name>
</gene>
<organism evidence="1">
    <name type="scientific">marine sediment metagenome</name>
    <dbReference type="NCBI Taxonomy" id="412755"/>
    <lineage>
        <taxon>unclassified sequences</taxon>
        <taxon>metagenomes</taxon>
        <taxon>ecological metagenomes</taxon>
    </lineage>
</organism>
<evidence type="ECO:0000313" key="1">
    <source>
        <dbReference type="EMBL" id="KKL05411.1"/>
    </source>
</evidence>
<reference evidence="1" key="1">
    <citation type="journal article" date="2015" name="Nature">
        <title>Complex archaea that bridge the gap between prokaryotes and eukaryotes.</title>
        <authorList>
            <person name="Spang A."/>
            <person name="Saw J.H."/>
            <person name="Jorgensen S.L."/>
            <person name="Zaremba-Niedzwiedzka K."/>
            <person name="Martijn J."/>
            <person name="Lind A.E."/>
            <person name="van Eijk R."/>
            <person name="Schleper C."/>
            <person name="Guy L."/>
            <person name="Ettema T.J."/>
        </authorList>
    </citation>
    <scope>NUCLEOTIDE SEQUENCE</scope>
</reference>